<feature type="transmembrane region" description="Helical" evidence="8">
    <location>
        <begin position="262"/>
        <end position="285"/>
    </location>
</feature>
<evidence type="ECO:0000256" key="4">
    <source>
        <dbReference type="ARBA" id="ARBA00022475"/>
    </source>
</evidence>
<dbReference type="InterPro" id="IPR000060">
    <property type="entry name" value="BCCT_transptr"/>
</dbReference>
<keyword evidence="3" id="KW-0813">Transport</keyword>
<feature type="transmembrane region" description="Helical" evidence="8">
    <location>
        <begin position="12"/>
        <end position="34"/>
    </location>
</feature>
<feature type="transmembrane region" description="Helical" evidence="8">
    <location>
        <begin position="475"/>
        <end position="493"/>
    </location>
</feature>
<feature type="transmembrane region" description="Helical" evidence="8">
    <location>
        <begin position="54"/>
        <end position="72"/>
    </location>
</feature>
<evidence type="ECO:0000256" key="3">
    <source>
        <dbReference type="ARBA" id="ARBA00022448"/>
    </source>
</evidence>
<dbReference type="RefSeq" id="WP_025165984.1">
    <property type="nucleotide sequence ID" value="NZ_AWSQ01000004.1"/>
</dbReference>
<gene>
    <name evidence="9" type="ORF">TMS3_0114800</name>
</gene>
<evidence type="ECO:0000256" key="5">
    <source>
        <dbReference type="ARBA" id="ARBA00022692"/>
    </source>
</evidence>
<dbReference type="OrthoDB" id="9775735at2"/>
<feature type="transmembrane region" description="Helical" evidence="8">
    <location>
        <begin position="499"/>
        <end position="519"/>
    </location>
</feature>
<dbReference type="Proteomes" id="UP000030063">
    <property type="component" value="Unassembled WGS sequence"/>
</dbReference>
<accession>A0A0A1YFP3</accession>
<dbReference type="eggNOG" id="COG1292">
    <property type="taxonomic scope" value="Bacteria"/>
</dbReference>
<dbReference type="AlphaFoldDB" id="A0A0A1YFP3"/>
<comment type="similarity">
    <text evidence="2">Belongs to the BCCT transporter (TC 2.A.15) family.</text>
</comment>
<dbReference type="Pfam" id="PF02028">
    <property type="entry name" value="BCCT"/>
    <property type="match status" value="1"/>
</dbReference>
<evidence type="ECO:0000256" key="8">
    <source>
        <dbReference type="SAM" id="Phobius"/>
    </source>
</evidence>
<evidence type="ECO:0000313" key="10">
    <source>
        <dbReference type="Proteomes" id="UP000030063"/>
    </source>
</evidence>
<reference evidence="9 10" key="1">
    <citation type="journal article" date="2014" name="Genome Announc.">
        <title>Draft Genome Sequence of Petroleum Oil-Degrading Marine Bacterium Pseudomonas taeanensis Strain MS-3, Isolated from a Crude Oil-Contaminated Seashore.</title>
        <authorList>
            <person name="Lee S.Y."/>
            <person name="Kim S.H."/>
            <person name="Lee D.G."/>
            <person name="Shin S."/>
            <person name="Yun S.H."/>
            <person name="Choi C.W."/>
            <person name="Chung Y.H."/>
            <person name="Choi J.S."/>
            <person name="Kahng H.Y."/>
            <person name="Kim S.I."/>
        </authorList>
    </citation>
    <scope>NUCLEOTIDE SEQUENCE [LARGE SCALE GENOMIC DNA]</scope>
    <source>
        <strain evidence="9 10">MS-3</strain>
    </source>
</reference>
<evidence type="ECO:0000256" key="6">
    <source>
        <dbReference type="ARBA" id="ARBA00022989"/>
    </source>
</evidence>
<keyword evidence="5 8" id="KW-0812">Transmembrane</keyword>
<feature type="transmembrane region" description="Helical" evidence="8">
    <location>
        <begin position="350"/>
        <end position="373"/>
    </location>
</feature>
<dbReference type="PANTHER" id="PTHR30047">
    <property type="entry name" value="HIGH-AFFINITY CHOLINE TRANSPORT PROTEIN-RELATED"/>
    <property type="match status" value="1"/>
</dbReference>
<feature type="transmembrane region" description="Helical" evidence="8">
    <location>
        <begin position="438"/>
        <end position="463"/>
    </location>
</feature>
<evidence type="ECO:0000256" key="7">
    <source>
        <dbReference type="ARBA" id="ARBA00023136"/>
    </source>
</evidence>
<feature type="transmembrane region" description="Helical" evidence="8">
    <location>
        <begin position="145"/>
        <end position="165"/>
    </location>
</feature>
<organism evidence="9 10">
    <name type="scientific">Pseudomonas taeanensis MS-3</name>
    <dbReference type="NCBI Taxonomy" id="1395571"/>
    <lineage>
        <taxon>Bacteria</taxon>
        <taxon>Pseudomonadati</taxon>
        <taxon>Pseudomonadota</taxon>
        <taxon>Gammaproteobacteria</taxon>
        <taxon>Pseudomonadales</taxon>
        <taxon>Pseudomonadaceae</taxon>
        <taxon>Pseudomonas</taxon>
    </lineage>
</organism>
<feature type="transmembrane region" description="Helical" evidence="8">
    <location>
        <begin position="93"/>
        <end position="113"/>
    </location>
</feature>
<dbReference type="GO" id="GO:0005886">
    <property type="term" value="C:plasma membrane"/>
    <property type="evidence" value="ECO:0007669"/>
    <property type="project" value="UniProtKB-SubCell"/>
</dbReference>
<feature type="transmembrane region" description="Helical" evidence="8">
    <location>
        <begin position="320"/>
        <end position="338"/>
    </location>
</feature>
<dbReference type="PANTHER" id="PTHR30047:SF7">
    <property type="entry name" value="HIGH-AFFINITY CHOLINE TRANSPORT PROTEIN"/>
    <property type="match status" value="1"/>
</dbReference>
<sequence length="542" mass="58321">MSNSSGLWRGVDARITLVSMVIIVAFVAFCGVMGDKAGAIFGELSTSILLNFKWFYLAMASGVLVYLLYLMMSRFGNITLGRDGEKPEFSTTSWLSMLFSAGMGIGLLFWSVAEPMWHYAGNPFSATALTDEAAESAMRVTFFHWGMHAWALYLMPALCLAYFSFRKGKPLSIRSTLVPLFGEARMNGWLGAIFDILIVVVTAFGIATSFGLGVEQMTTGIKTLTGYEAGIGVKMLLILSISLVAIMSVVSGVDRGIKLLSLWNMALSLLILAAVMAFGPTRYILNTILEGTSGYAQSVIGMSLWSDAQKDAGWQNWWTAFYWAWWLTWAPFVGTFIARISRGRTIRQLVMGSLIIPVLFSFVWIGTFGGAALNYEKADRVAHQAQVESQALQGEAAEFKGGEVLLATKADATNSLFTLFDKIEQSAGVSIGGLLSALASLLIVTYFVTSADSGTLVVSTLAARGSLHPPVASRVIWGLMVGAIAAGLLWSGGLKSVQTAAICAALPIAVILILMAMALHRTLLAEPAKSLTLTDDYEPTLG</sequence>
<dbReference type="GO" id="GO:0022857">
    <property type="term" value="F:transmembrane transporter activity"/>
    <property type="evidence" value="ECO:0007669"/>
    <property type="project" value="InterPro"/>
</dbReference>
<feature type="transmembrane region" description="Helical" evidence="8">
    <location>
        <begin position="231"/>
        <end position="250"/>
    </location>
</feature>
<keyword evidence="4" id="KW-1003">Cell membrane</keyword>
<comment type="caution">
    <text evidence="9">The sequence shown here is derived from an EMBL/GenBank/DDBJ whole genome shotgun (WGS) entry which is preliminary data.</text>
</comment>
<comment type="subcellular location">
    <subcellularLocation>
        <location evidence="1">Cell membrane</location>
        <topology evidence="1">Multi-pass membrane protein</topology>
    </subcellularLocation>
</comment>
<dbReference type="EMBL" id="AWSQ01000004">
    <property type="protein sequence ID" value="KFX68762.1"/>
    <property type="molecule type" value="Genomic_DNA"/>
</dbReference>
<keyword evidence="6 8" id="KW-1133">Transmembrane helix</keyword>
<evidence type="ECO:0000256" key="1">
    <source>
        <dbReference type="ARBA" id="ARBA00004651"/>
    </source>
</evidence>
<protein>
    <submittedName>
        <fullName evidence="9">Choline transporter</fullName>
    </submittedName>
</protein>
<evidence type="ECO:0000256" key="2">
    <source>
        <dbReference type="ARBA" id="ARBA00005658"/>
    </source>
</evidence>
<keyword evidence="10" id="KW-1185">Reference proteome</keyword>
<evidence type="ECO:0000313" key="9">
    <source>
        <dbReference type="EMBL" id="KFX68762.1"/>
    </source>
</evidence>
<name>A0A0A1YFP3_9PSED</name>
<proteinExistence type="inferred from homology"/>
<keyword evidence="7 8" id="KW-0472">Membrane</keyword>
<feature type="transmembrane region" description="Helical" evidence="8">
    <location>
        <begin position="186"/>
        <end position="211"/>
    </location>
</feature>